<sequence length="53" mass="6204">EYNKIHHPLQILNHEIIFKNGKFTIQKPDIPVGHINEKSEVIGNIYENPELLK</sequence>
<protein>
    <recommendedName>
        <fullName evidence="1">YopX protein domain-containing protein</fullName>
    </recommendedName>
</protein>
<evidence type="ECO:0000313" key="2">
    <source>
        <dbReference type="EMBL" id="GAG84523.1"/>
    </source>
</evidence>
<reference evidence="2" key="1">
    <citation type="journal article" date="2014" name="Front. Microbiol.">
        <title>High frequency of phylogenetically diverse reductive dehalogenase-homologous genes in deep subseafloor sedimentary metagenomes.</title>
        <authorList>
            <person name="Kawai M."/>
            <person name="Futagami T."/>
            <person name="Toyoda A."/>
            <person name="Takaki Y."/>
            <person name="Nishi S."/>
            <person name="Hori S."/>
            <person name="Arai W."/>
            <person name="Tsubouchi T."/>
            <person name="Morono Y."/>
            <person name="Uchiyama I."/>
            <person name="Ito T."/>
            <person name="Fujiyama A."/>
            <person name="Inagaki F."/>
            <person name="Takami H."/>
        </authorList>
    </citation>
    <scope>NUCLEOTIDE SEQUENCE</scope>
    <source>
        <strain evidence="2">Expedition CK06-06</strain>
    </source>
</reference>
<comment type="caution">
    <text evidence="2">The sequence shown here is derived from an EMBL/GenBank/DDBJ whole genome shotgun (WGS) entry which is preliminary data.</text>
</comment>
<dbReference type="EMBL" id="BART01017991">
    <property type="protein sequence ID" value="GAG84523.1"/>
    <property type="molecule type" value="Genomic_DNA"/>
</dbReference>
<feature type="non-terminal residue" evidence="2">
    <location>
        <position position="1"/>
    </location>
</feature>
<dbReference type="Pfam" id="PF09643">
    <property type="entry name" value="YopX"/>
    <property type="match status" value="1"/>
</dbReference>
<name>X1BKC8_9ZZZZ</name>
<feature type="domain" description="YopX protein" evidence="1">
    <location>
        <begin position="33"/>
        <end position="53"/>
    </location>
</feature>
<accession>X1BKC8</accession>
<dbReference type="InterPro" id="IPR023385">
    <property type="entry name" value="YopX-like_C"/>
</dbReference>
<dbReference type="Gene3D" id="2.30.30.290">
    <property type="entry name" value="YopX-like domains"/>
    <property type="match status" value="1"/>
</dbReference>
<dbReference type="SUPFAM" id="SSF159006">
    <property type="entry name" value="YopX-like"/>
    <property type="match status" value="1"/>
</dbReference>
<dbReference type="AlphaFoldDB" id="X1BKC8"/>
<organism evidence="2">
    <name type="scientific">marine sediment metagenome</name>
    <dbReference type="NCBI Taxonomy" id="412755"/>
    <lineage>
        <taxon>unclassified sequences</taxon>
        <taxon>metagenomes</taxon>
        <taxon>ecological metagenomes</taxon>
    </lineage>
</organism>
<dbReference type="InterPro" id="IPR019096">
    <property type="entry name" value="YopX_protein"/>
</dbReference>
<gene>
    <name evidence="2" type="ORF">S01H4_34056</name>
</gene>
<proteinExistence type="predicted"/>
<evidence type="ECO:0000259" key="1">
    <source>
        <dbReference type="Pfam" id="PF09643"/>
    </source>
</evidence>